<reference evidence="4 5" key="1">
    <citation type="journal article" date="2023" name="Commun. Biol.">
        <title>Genome analysis of Parmales, the sister group of diatoms, reveals the evolutionary specialization of diatoms from phago-mixotrophs to photoautotrophs.</title>
        <authorList>
            <person name="Ban H."/>
            <person name="Sato S."/>
            <person name="Yoshikawa S."/>
            <person name="Yamada K."/>
            <person name="Nakamura Y."/>
            <person name="Ichinomiya M."/>
            <person name="Sato N."/>
            <person name="Blanc-Mathieu R."/>
            <person name="Endo H."/>
            <person name="Kuwata A."/>
            <person name="Ogata H."/>
        </authorList>
    </citation>
    <scope>NUCLEOTIDE SEQUENCE [LARGE SCALE GENOMIC DNA]</scope>
</reference>
<feature type="region of interest" description="Disordered" evidence="1">
    <location>
        <begin position="297"/>
        <end position="461"/>
    </location>
</feature>
<protein>
    <recommendedName>
        <fullName evidence="6">RRM domain-containing protein</fullName>
    </recommendedName>
</protein>
<evidence type="ECO:0000313" key="4">
    <source>
        <dbReference type="EMBL" id="GMI52758.1"/>
    </source>
</evidence>
<dbReference type="CDD" id="cd00590">
    <property type="entry name" value="RRM_SF"/>
    <property type="match status" value="1"/>
</dbReference>
<evidence type="ECO:0000313" key="5">
    <source>
        <dbReference type="Proteomes" id="UP001165060"/>
    </source>
</evidence>
<name>A0ABQ6NB17_9STRA</name>
<feature type="compositionally biased region" description="Basic residues" evidence="1">
    <location>
        <begin position="337"/>
        <end position="350"/>
    </location>
</feature>
<feature type="compositionally biased region" description="Gly residues" evidence="1">
    <location>
        <begin position="1009"/>
        <end position="1030"/>
    </location>
</feature>
<feature type="compositionally biased region" description="Basic and acidic residues" evidence="1">
    <location>
        <begin position="170"/>
        <end position="204"/>
    </location>
</feature>
<feature type="compositionally biased region" description="Basic and acidic residues" evidence="1">
    <location>
        <begin position="404"/>
        <end position="453"/>
    </location>
</feature>
<feature type="compositionally biased region" description="Basic and acidic residues" evidence="1">
    <location>
        <begin position="254"/>
        <end position="263"/>
    </location>
</feature>
<dbReference type="EMBL" id="BRYB01006233">
    <property type="protein sequence ID" value="GMI52758.1"/>
    <property type="molecule type" value="Genomic_DNA"/>
</dbReference>
<dbReference type="Proteomes" id="UP001165060">
    <property type="component" value="Unassembled WGS sequence"/>
</dbReference>
<feature type="region of interest" description="Disordered" evidence="1">
    <location>
        <begin position="135"/>
        <end position="264"/>
    </location>
</feature>
<feature type="domain" description="RRM" evidence="2">
    <location>
        <begin position="1038"/>
        <end position="1090"/>
    </location>
</feature>
<dbReference type="SUPFAM" id="SSF54928">
    <property type="entry name" value="RNA-binding domain, RBD"/>
    <property type="match status" value="1"/>
</dbReference>
<dbReference type="Gene3D" id="3.30.70.330">
    <property type="match status" value="1"/>
</dbReference>
<feature type="compositionally biased region" description="Pro residues" evidence="1">
    <location>
        <begin position="142"/>
        <end position="158"/>
    </location>
</feature>
<feature type="compositionally biased region" description="Basic and acidic residues" evidence="1">
    <location>
        <begin position="211"/>
        <end position="221"/>
    </location>
</feature>
<comment type="caution">
    <text evidence="4">The sequence shown here is derived from an EMBL/GenBank/DDBJ whole genome shotgun (WGS) entry which is preliminary data.</text>
</comment>
<accession>A0ABQ6NB17</accession>
<dbReference type="Pfam" id="PF12237">
    <property type="entry name" value="PCIF1_WW"/>
    <property type="match status" value="1"/>
</dbReference>
<evidence type="ECO:0000259" key="3">
    <source>
        <dbReference type="Pfam" id="PF12237"/>
    </source>
</evidence>
<dbReference type="InterPro" id="IPR000504">
    <property type="entry name" value="RRM_dom"/>
</dbReference>
<dbReference type="PANTHER" id="PTHR21727">
    <property type="entry name" value="PHOSPHORYLATED CTD INTERACTING FACTOR 1"/>
    <property type="match status" value="1"/>
</dbReference>
<feature type="compositionally biased region" description="Basic and acidic residues" evidence="1">
    <location>
        <begin position="320"/>
        <end position="332"/>
    </location>
</feature>
<feature type="region of interest" description="Disordered" evidence="1">
    <location>
        <begin position="1003"/>
        <end position="1030"/>
    </location>
</feature>
<dbReference type="InterPro" id="IPR022035">
    <property type="entry name" value="PCIF1_WW"/>
</dbReference>
<dbReference type="InterPro" id="IPR012677">
    <property type="entry name" value="Nucleotide-bd_a/b_plait_sf"/>
</dbReference>
<evidence type="ECO:0000259" key="2">
    <source>
        <dbReference type="Pfam" id="PF00076"/>
    </source>
</evidence>
<dbReference type="PANTHER" id="PTHR21727:SF0">
    <property type="entry name" value="MRNA (2'-O-METHYLADENOSINE-N(6)-)-METHYLTRANSFERASE"/>
    <property type="match status" value="1"/>
</dbReference>
<gene>
    <name evidence="4" type="ORF">TeGR_g7629</name>
</gene>
<organism evidence="4 5">
    <name type="scientific">Tetraparma gracilis</name>
    <dbReference type="NCBI Taxonomy" id="2962635"/>
    <lineage>
        <taxon>Eukaryota</taxon>
        <taxon>Sar</taxon>
        <taxon>Stramenopiles</taxon>
        <taxon>Ochrophyta</taxon>
        <taxon>Bolidophyceae</taxon>
        <taxon>Parmales</taxon>
        <taxon>Triparmaceae</taxon>
        <taxon>Tetraparma</taxon>
    </lineage>
</organism>
<sequence>MSTTAFVGCYIAKYFHSTSSSGLASVTPFRGRVCHYDAKVAAYFLEYDDGDTEHVAPREVQELLDLFETLRHQGLESFTLQGEERSTQEALLMRTKAERGRVGNLGCSKCRYAVKGCGTCRALVADLGADLRAAKHTTEPPTTEPPTTEPPTTEPPTTEPDAPEVMPEAPMREAPVREAEEEAREVREAREAREAQEAREEKERAKRRAREKQERREREREEEQEEAKEEAAARKRAKVEARAGKAPKGNKLMEAYKRQEEASRAVNRKLQAKVGSGYSAGELVEVRYMGRKYCDTNGSEAAAAEAKRKEEKRKLAKRREKQEREQRERENAARVANSKKKAKQMQKKSRVPLTAAQARLANSPFSLRAGADWNGDGDDSDSDGARDIFAAVTQPQQRIPKKAPSWDEVRQAHEKKGKGEKDERKRERERERERERAREQAAKKKAQQKEAQQKEAATSLDVFDLTDMEPPAGAMPPPPQPPLMSHEEVVKKELRDFVENINIQAEIAHEKKSAMGEVERQLHEKAKWSEGDEHPLIAYERTVKSRELVERLATFLRNSTFSYLETAGTSSTVERFRDRDFKKITKCVSDCIQQWIFYALGVLAITPGVESLPEGDAVFMAFNEQGERRIHDFLRKIVTQPARAGTGMGIEDQQQASFVAGKFAEEIKATGTKLGRMRDELAAKNKGRPAFSDLFLKMKIKVEMSNPDVVYIIYPATDHGKNGLTMSLWNTHFNLSYGHYYDDASKDNLKQSVLTRMFVMLARYRMMSDLLAGSQASISIELWLELWKLFEVEGECFANPLNRNNAQFGSIFGDTDRYFGSVGSFFSFRPPAKGGSYQVNPPFDPETIRATIAHIRHLLTTSSAPLSFCYVAPFGGREQNTRLLQEMKQFIPSPRGYKLIEADNGSPAWFMQGSQHDKNTASKLTGSDILGHSFPAKVPTTITFFQNAAGMAKWPVTESKMNALVTAIKKKPSNELFKTAKNFSGHESRSELVARLENQISSLPADTGRAGGGGAGGGGGGGGGGGAGGGEARISREVIVENVPNGMPEKELRKALSVFGQVDKIFEKHQKNHTVVVYAEERAAKAAIASTSLQVPDTVTWLALVDPKISKT</sequence>
<evidence type="ECO:0008006" key="6">
    <source>
        <dbReference type="Google" id="ProtNLM"/>
    </source>
</evidence>
<feature type="domain" description="PCIF1 WW" evidence="3">
    <location>
        <begin position="745"/>
        <end position="888"/>
    </location>
</feature>
<evidence type="ECO:0000256" key="1">
    <source>
        <dbReference type="SAM" id="MobiDB-lite"/>
    </source>
</evidence>
<feature type="compositionally biased region" description="Basic and acidic residues" evidence="1">
    <location>
        <begin position="229"/>
        <end position="243"/>
    </location>
</feature>
<dbReference type="InterPro" id="IPR035979">
    <property type="entry name" value="RBD_domain_sf"/>
</dbReference>
<proteinExistence type="predicted"/>
<dbReference type="InterPro" id="IPR039881">
    <property type="entry name" value="PCIF1-like"/>
</dbReference>
<keyword evidence="5" id="KW-1185">Reference proteome</keyword>
<dbReference type="Pfam" id="PF00076">
    <property type="entry name" value="RRM_1"/>
    <property type="match status" value="1"/>
</dbReference>